<keyword evidence="1" id="KW-1048">Host nucleus</keyword>
<dbReference type="EMBL" id="KY355735">
    <property type="protein sequence ID" value="APZ76294.1"/>
    <property type="molecule type" value="Genomic_DNA"/>
</dbReference>
<evidence type="ECO:0000256" key="5">
    <source>
        <dbReference type="ARBA" id="ARBA00023200"/>
    </source>
</evidence>
<dbReference type="Proteomes" id="UP000202182">
    <property type="component" value="Segment"/>
</dbReference>
<dbReference type="InterPro" id="IPR004286">
    <property type="entry name" value="Herpes_UL16/UL94"/>
</dbReference>
<sequence>MMQTSRFTVGSLAIIRSFLQYECNWYKVSHSKFFVEYESLSPSSPNFPIEKLCYVSCRIIIFKKRCYLLSLSINGVHYAQFMTNNLKMTKCTFHDYKYYILTMDPIVTCNIGFIPNYNYDLKPNSPSITAGAMYYNCTMITQDDLDDMNGKLATLGGSGVWYYKKDNTVQIITFVVNFDVFVACCESDMFPSLARIMYDTVGCQDEKCDFCNQHEIHVDPACKEIGCKINLNTCFCYVSCKKRKAKIFNEKYIYLFSEETITHLDILKSSNNVKSDINCHVHGYNNEEPVLIKNSNWSLVKIDPNLSNLIIKSCPILKRVVGI</sequence>
<gene>
    <name evidence="6" type="primary">ORF79</name>
    <name evidence="6" type="ORF">MRV_0083</name>
</gene>
<keyword evidence="4" id="KW-0426">Late protein</keyword>
<name>A0A1P8VIW8_9BETA</name>
<keyword evidence="5" id="KW-1035">Host cytoplasm</keyword>
<dbReference type="OrthoDB" id="8436at10239"/>
<dbReference type="Pfam" id="PF03044">
    <property type="entry name" value="Herpes_UL16"/>
    <property type="match status" value="1"/>
</dbReference>
<accession>A0A1P8VIW8</accession>
<evidence type="ECO:0000256" key="3">
    <source>
        <dbReference type="ARBA" id="ARBA00022844"/>
    </source>
</evidence>
<proteinExistence type="predicted"/>
<organism evidence="6">
    <name type="scientific">Murid betaherpesvirus 3</name>
    <dbReference type="NCBI Taxonomy" id="2560603"/>
    <lineage>
        <taxon>Viruses</taxon>
        <taxon>Duplodnaviria</taxon>
        <taxon>Heunggongvirae</taxon>
        <taxon>Peploviricota</taxon>
        <taxon>Herviviricetes</taxon>
        <taxon>Herpesvirales</taxon>
        <taxon>Orthoherpesviridae</taxon>
        <taxon>Betaherpesvirinae</taxon>
        <taxon>Roseolovirus</taxon>
        <taxon>Roseolovirus muridbeta3</taxon>
    </lineage>
</organism>
<dbReference type="KEGG" id="vg:30999420"/>
<dbReference type="GO" id="GO:0044423">
    <property type="term" value="C:virion component"/>
    <property type="evidence" value="ECO:0007669"/>
    <property type="project" value="UniProtKB-KW"/>
</dbReference>
<keyword evidence="3" id="KW-0946">Virion</keyword>
<evidence type="ECO:0000256" key="4">
    <source>
        <dbReference type="ARBA" id="ARBA00022921"/>
    </source>
</evidence>
<protein>
    <submittedName>
        <fullName evidence="6">Tegument protein</fullName>
    </submittedName>
</protein>
<reference evidence="6" key="1">
    <citation type="submission" date="2016-12" db="EMBL/GenBank/DDBJ databases">
        <title>A murine herpesvirus closely related to ubiquitous human herpesviruses causes T-cell depletion.</title>
        <authorList>
            <person name="Patel S.J."/>
            <person name="Zhao G."/>
            <person name="Penna V.R."/>
            <person name="Park E."/>
            <person name="Lauron E.J."/>
            <person name="Harvey I.B."/>
            <person name="Beatty W.L."/>
            <person name="Plougastel-Douglas B."/>
            <person name="Poursine-Laurent J."/>
            <person name="Fremont D.H."/>
            <person name="Wang D."/>
            <person name="Yokoyama W.M."/>
        </authorList>
    </citation>
    <scope>NUCLEOTIDE SEQUENCE [LARGE SCALE GENOMIC DNA]</scope>
    <source>
        <strain evidence="6">YOK1</strain>
    </source>
</reference>
<evidence type="ECO:0000313" key="7">
    <source>
        <dbReference type="Proteomes" id="UP000202182"/>
    </source>
</evidence>
<evidence type="ECO:0000256" key="1">
    <source>
        <dbReference type="ARBA" id="ARBA00022562"/>
    </source>
</evidence>
<keyword evidence="2" id="KW-0920">Virion tegument</keyword>
<evidence type="ECO:0000256" key="2">
    <source>
        <dbReference type="ARBA" id="ARBA00022580"/>
    </source>
</evidence>
<keyword evidence="7" id="KW-1185">Reference proteome</keyword>
<evidence type="ECO:0000313" key="6">
    <source>
        <dbReference type="EMBL" id="APZ76294.1"/>
    </source>
</evidence>